<dbReference type="GO" id="GO:0022857">
    <property type="term" value="F:transmembrane transporter activity"/>
    <property type="evidence" value="ECO:0007669"/>
    <property type="project" value="InterPro"/>
</dbReference>
<feature type="transmembrane region" description="Helical" evidence="5">
    <location>
        <begin position="195"/>
        <end position="213"/>
    </location>
</feature>
<organism evidence="6 7">
    <name type="scientific">Ganoderma sinense ZZ0214-1</name>
    <dbReference type="NCBI Taxonomy" id="1077348"/>
    <lineage>
        <taxon>Eukaryota</taxon>
        <taxon>Fungi</taxon>
        <taxon>Dikarya</taxon>
        <taxon>Basidiomycota</taxon>
        <taxon>Agaricomycotina</taxon>
        <taxon>Agaricomycetes</taxon>
        <taxon>Polyporales</taxon>
        <taxon>Polyporaceae</taxon>
        <taxon>Ganoderma</taxon>
    </lineage>
</organism>
<evidence type="ECO:0000256" key="1">
    <source>
        <dbReference type="ARBA" id="ARBA00004141"/>
    </source>
</evidence>
<dbReference type="SUPFAM" id="SSF103473">
    <property type="entry name" value="MFS general substrate transporter"/>
    <property type="match status" value="1"/>
</dbReference>
<accession>A0A2G8SKK8</accession>
<dbReference type="PANTHER" id="PTHR23510">
    <property type="entry name" value="INNER MEMBRANE TRANSPORT PROTEIN YAJR"/>
    <property type="match status" value="1"/>
</dbReference>
<comment type="caution">
    <text evidence="6">The sequence shown here is derived from an EMBL/GenBank/DDBJ whole genome shotgun (WGS) entry which is preliminary data.</text>
</comment>
<dbReference type="OrthoDB" id="2015447at2759"/>
<evidence type="ECO:0000313" key="6">
    <source>
        <dbReference type="EMBL" id="PIL34301.1"/>
    </source>
</evidence>
<dbReference type="InterPro" id="IPR036259">
    <property type="entry name" value="MFS_trans_sf"/>
</dbReference>
<feature type="transmembrane region" description="Helical" evidence="5">
    <location>
        <begin position="530"/>
        <end position="548"/>
    </location>
</feature>
<evidence type="ECO:0000256" key="3">
    <source>
        <dbReference type="ARBA" id="ARBA00022989"/>
    </source>
</evidence>
<dbReference type="PANTHER" id="PTHR23510:SF64">
    <property type="entry name" value="INNER MEMBRANE TRANSPORT PROTEIN YAJR"/>
    <property type="match status" value="1"/>
</dbReference>
<gene>
    <name evidence="6" type="ORF">GSI_03076</name>
</gene>
<feature type="transmembrane region" description="Helical" evidence="5">
    <location>
        <begin position="467"/>
        <end position="487"/>
    </location>
</feature>
<dbReference type="GO" id="GO:0016020">
    <property type="term" value="C:membrane"/>
    <property type="evidence" value="ECO:0007669"/>
    <property type="project" value="UniProtKB-SubCell"/>
</dbReference>
<protein>
    <recommendedName>
        <fullName evidence="8">MFS general substrate transporter</fullName>
    </recommendedName>
</protein>
<dbReference type="Proteomes" id="UP000230002">
    <property type="component" value="Unassembled WGS sequence"/>
</dbReference>
<evidence type="ECO:0000256" key="4">
    <source>
        <dbReference type="ARBA" id="ARBA00023136"/>
    </source>
</evidence>
<keyword evidence="7" id="KW-1185">Reference proteome</keyword>
<proteinExistence type="predicted"/>
<name>A0A2G8SKK8_9APHY</name>
<feature type="transmembrane region" description="Helical" evidence="5">
    <location>
        <begin position="234"/>
        <end position="253"/>
    </location>
</feature>
<sequence>MSYQVSAAMPCRLPEVENGAGRVLVGEAAGASCGTRTNLTSVLEWRRHQAHVSVSVSSHYLPASRLASPNTKMQSGSTSTENSLRQVDEATVASDVEDEFMLPKRSSLAIVIFSNVLLQNTFFIVVSSSNEYAEYLGGSSTFSGLTIGIPTGVGFLTLLPLTWVDKTVYTRPLHLMCGSMLVGNILYGLAYYANWLYLILIGRMVCGLGYTFWMYNKRYCSDPRIVGVRRRTTLAGWLVLCQGLGFSSGPFFGGLLYKVGFANRIFNGYTSPGWVMAGCWLLFWIAACIWFEDVPLERRHKNMPPRRSIPSPVTRAGSYDEKKDDVEAAVQETDVAVTEAPVRRAPSPAPQHHHLTMTRYQKGVCATMCWFAMTTFFILGAWEANLPIYTASDDPSNPFNFSPYAAGNLIALGGICTMPFLIANLALARRVQDRHTLAMGTSVGVAGLLLAIGIIQGRKVNFGTLWFAWFLIALGFNVASTVTLSLMSKQLPGEWNNRISLMIQYSNYTGRVTGAVFGGAGVKVGMIKYIGVQLAYVVVGYIMFITLWKHMKAKTG</sequence>
<evidence type="ECO:0000313" key="7">
    <source>
        <dbReference type="Proteomes" id="UP000230002"/>
    </source>
</evidence>
<keyword evidence="4 5" id="KW-0472">Membrane</keyword>
<reference evidence="6 7" key="1">
    <citation type="journal article" date="2015" name="Sci. Rep.">
        <title>Chromosome-level genome map provides insights into diverse defense mechanisms in the medicinal fungus Ganoderma sinense.</title>
        <authorList>
            <person name="Zhu Y."/>
            <person name="Xu J."/>
            <person name="Sun C."/>
            <person name="Zhou S."/>
            <person name="Xu H."/>
            <person name="Nelson D.R."/>
            <person name="Qian J."/>
            <person name="Song J."/>
            <person name="Luo H."/>
            <person name="Xiang L."/>
            <person name="Li Y."/>
            <person name="Xu Z."/>
            <person name="Ji A."/>
            <person name="Wang L."/>
            <person name="Lu S."/>
            <person name="Hayward A."/>
            <person name="Sun W."/>
            <person name="Li X."/>
            <person name="Schwartz D.C."/>
            <person name="Wang Y."/>
            <person name="Chen S."/>
        </authorList>
    </citation>
    <scope>NUCLEOTIDE SEQUENCE [LARGE SCALE GENOMIC DNA]</scope>
    <source>
        <strain evidence="6 7">ZZ0214-1</strain>
    </source>
</reference>
<dbReference type="InterPro" id="IPR011701">
    <property type="entry name" value="MFS"/>
</dbReference>
<feature type="transmembrane region" description="Helical" evidence="5">
    <location>
        <begin position="108"/>
        <end position="129"/>
    </location>
</feature>
<dbReference type="InterPro" id="IPR051068">
    <property type="entry name" value="MFS_Domain-Containing_Protein"/>
</dbReference>
<dbReference type="STRING" id="1077348.A0A2G8SKK8"/>
<keyword evidence="2 5" id="KW-0812">Transmembrane</keyword>
<keyword evidence="3 5" id="KW-1133">Transmembrane helix</keyword>
<evidence type="ECO:0008006" key="8">
    <source>
        <dbReference type="Google" id="ProtNLM"/>
    </source>
</evidence>
<feature type="transmembrane region" description="Helical" evidence="5">
    <location>
        <begin position="363"/>
        <end position="382"/>
    </location>
</feature>
<evidence type="ECO:0000256" key="5">
    <source>
        <dbReference type="SAM" id="Phobius"/>
    </source>
</evidence>
<feature type="transmembrane region" description="Helical" evidence="5">
    <location>
        <begin position="437"/>
        <end position="455"/>
    </location>
</feature>
<evidence type="ECO:0000256" key="2">
    <source>
        <dbReference type="ARBA" id="ARBA00022692"/>
    </source>
</evidence>
<comment type="subcellular location">
    <subcellularLocation>
        <location evidence="1">Membrane</location>
        <topology evidence="1">Multi-pass membrane protein</topology>
    </subcellularLocation>
</comment>
<dbReference type="Gene3D" id="1.20.1250.20">
    <property type="entry name" value="MFS general substrate transporter like domains"/>
    <property type="match status" value="1"/>
</dbReference>
<feature type="transmembrane region" description="Helical" evidence="5">
    <location>
        <begin position="402"/>
        <end position="425"/>
    </location>
</feature>
<dbReference type="Pfam" id="PF07690">
    <property type="entry name" value="MFS_1"/>
    <property type="match status" value="1"/>
</dbReference>
<feature type="transmembrane region" description="Helical" evidence="5">
    <location>
        <begin position="273"/>
        <end position="291"/>
    </location>
</feature>
<dbReference type="EMBL" id="AYKW01000005">
    <property type="protein sequence ID" value="PIL34301.1"/>
    <property type="molecule type" value="Genomic_DNA"/>
</dbReference>
<feature type="transmembrane region" description="Helical" evidence="5">
    <location>
        <begin position="141"/>
        <end position="161"/>
    </location>
</feature>
<feature type="transmembrane region" description="Helical" evidence="5">
    <location>
        <begin position="173"/>
        <end position="189"/>
    </location>
</feature>
<dbReference type="AlphaFoldDB" id="A0A2G8SKK8"/>